<feature type="non-terminal residue" evidence="12">
    <location>
        <position position="399"/>
    </location>
</feature>
<evidence type="ECO:0000256" key="8">
    <source>
        <dbReference type="ARBA" id="ARBA00023242"/>
    </source>
</evidence>
<dbReference type="Pfam" id="PF00104">
    <property type="entry name" value="Hormone_recep"/>
    <property type="match status" value="1"/>
</dbReference>
<feature type="domain" description="NR LBD" evidence="11">
    <location>
        <begin position="149"/>
        <end position="399"/>
    </location>
</feature>
<evidence type="ECO:0000259" key="11">
    <source>
        <dbReference type="PROSITE" id="PS51843"/>
    </source>
</evidence>
<reference evidence="12" key="1">
    <citation type="submission" date="2023-10" db="EMBL/GenBank/DDBJ databases">
        <title>Genome assembly of Pristionchus species.</title>
        <authorList>
            <person name="Yoshida K."/>
            <person name="Sommer R.J."/>
        </authorList>
    </citation>
    <scope>NUCLEOTIDE SEQUENCE</scope>
    <source>
        <strain evidence="12">RS5133</strain>
    </source>
</reference>
<evidence type="ECO:0000256" key="6">
    <source>
        <dbReference type="ARBA" id="ARBA00023163"/>
    </source>
</evidence>
<accession>A0AAV5VQN7</accession>
<keyword evidence="1" id="KW-0479">Metal-binding</keyword>
<dbReference type="SMART" id="SM00399">
    <property type="entry name" value="ZnF_C4"/>
    <property type="match status" value="1"/>
</dbReference>
<keyword evidence="8" id="KW-0539">Nucleus</keyword>
<comment type="caution">
    <text evidence="12">The sequence shown here is derived from an EMBL/GenBank/DDBJ whole genome shotgun (WGS) entry which is preliminary data.</text>
</comment>
<feature type="domain" description="Nuclear receptor" evidence="10">
    <location>
        <begin position="25"/>
        <end position="83"/>
    </location>
</feature>
<keyword evidence="4" id="KW-0805">Transcription regulation</keyword>
<evidence type="ECO:0000256" key="2">
    <source>
        <dbReference type="ARBA" id="ARBA00022771"/>
    </source>
</evidence>
<dbReference type="InterPro" id="IPR035500">
    <property type="entry name" value="NHR-like_dom_sf"/>
</dbReference>
<evidence type="ECO:0000256" key="1">
    <source>
        <dbReference type="ARBA" id="ARBA00022723"/>
    </source>
</evidence>
<keyword evidence="3" id="KW-0862">Zinc</keyword>
<dbReference type="Gene3D" id="3.30.50.10">
    <property type="entry name" value="Erythroid Transcription Factor GATA-1, subunit A"/>
    <property type="match status" value="1"/>
</dbReference>
<dbReference type="PANTHER" id="PTHR46011">
    <property type="entry name" value="NUCLEAR HORMONE RECEPTOR FAMILY MEMBER NHR-86-RELATED"/>
    <property type="match status" value="1"/>
</dbReference>
<dbReference type="SUPFAM" id="SSF57716">
    <property type="entry name" value="Glucocorticoid receptor-like (DNA-binding domain)"/>
    <property type="match status" value="1"/>
</dbReference>
<dbReference type="SMART" id="SM00430">
    <property type="entry name" value="HOLI"/>
    <property type="match status" value="1"/>
</dbReference>
<dbReference type="GO" id="GO:0003700">
    <property type="term" value="F:DNA-binding transcription factor activity"/>
    <property type="evidence" value="ECO:0007669"/>
    <property type="project" value="InterPro"/>
</dbReference>
<dbReference type="InterPro" id="IPR001628">
    <property type="entry name" value="Znf_hrmn_rcpt"/>
</dbReference>
<keyword evidence="13" id="KW-1185">Reference proteome</keyword>
<evidence type="ECO:0000313" key="12">
    <source>
        <dbReference type="EMBL" id="GMT21830.1"/>
    </source>
</evidence>
<sequence>CTVQNDLSISNLHSMPQKGASKKSDRQCLICCADTRVAHLGIDVCRSCSVFYKRAEKGHSFKCRASTQRCAVGEGLNCKRCRFDHIDRLLRRTDIPSSSHFSGHDETSTRTPPEAPIASCSGSKATMPSSVDPSASSSANTVDVNIARTDLPLLNRLKTHYRLMCEARLMGELSARSTPPHPLEMNERDFIPIPATLSACNHANRIFLSALLHFGANAFPEFDQLSKEEKWTIITHFFSRFRLFEPGYRADKKFHEHLDRAFAGYTMYLDPEIARTFYTDPVANRSMLKYFEKDLRQNREQLRRLNMHHEEFLATMTLMFWDVGKLALNPDIMRTGDGYREIALSELQRFYRHSLHLDEYAPRMGELFTFSDICEELANEMKHNFELLRLLNEFTDETV</sequence>
<keyword evidence="2" id="KW-0863">Zinc-finger</keyword>
<proteinExistence type="predicted"/>
<feature type="region of interest" description="Disordered" evidence="9">
    <location>
        <begin position="95"/>
        <end position="138"/>
    </location>
</feature>
<dbReference type="EMBL" id="BTSY01000004">
    <property type="protein sequence ID" value="GMT21830.1"/>
    <property type="molecule type" value="Genomic_DNA"/>
</dbReference>
<dbReference type="InterPro" id="IPR013088">
    <property type="entry name" value="Znf_NHR/GATA"/>
</dbReference>
<feature type="non-terminal residue" evidence="12">
    <location>
        <position position="1"/>
    </location>
</feature>
<evidence type="ECO:0000256" key="9">
    <source>
        <dbReference type="SAM" id="MobiDB-lite"/>
    </source>
</evidence>
<evidence type="ECO:0000256" key="7">
    <source>
        <dbReference type="ARBA" id="ARBA00023170"/>
    </source>
</evidence>
<protein>
    <recommendedName>
        <fullName evidence="14">Nuclear receptor</fullName>
    </recommendedName>
</protein>
<dbReference type="PROSITE" id="PS51030">
    <property type="entry name" value="NUCLEAR_REC_DBD_2"/>
    <property type="match status" value="1"/>
</dbReference>
<dbReference type="PANTHER" id="PTHR46011:SF6">
    <property type="entry name" value="HIGH ZINC ACTIVATED NUCLEAR RECEPTOR PROTEIN"/>
    <property type="match status" value="1"/>
</dbReference>
<name>A0AAV5VQN7_9BILA</name>
<feature type="compositionally biased region" description="Polar residues" evidence="9">
    <location>
        <begin position="1"/>
        <end position="14"/>
    </location>
</feature>
<feature type="compositionally biased region" description="Low complexity" evidence="9">
    <location>
        <begin position="128"/>
        <end position="138"/>
    </location>
</feature>
<dbReference type="SUPFAM" id="SSF48508">
    <property type="entry name" value="Nuclear receptor ligand-binding domain"/>
    <property type="match status" value="1"/>
</dbReference>
<evidence type="ECO:0000256" key="3">
    <source>
        <dbReference type="ARBA" id="ARBA00022833"/>
    </source>
</evidence>
<dbReference type="GO" id="GO:0043565">
    <property type="term" value="F:sequence-specific DNA binding"/>
    <property type="evidence" value="ECO:0007669"/>
    <property type="project" value="InterPro"/>
</dbReference>
<dbReference type="PROSITE" id="PS51843">
    <property type="entry name" value="NR_LBD"/>
    <property type="match status" value="1"/>
</dbReference>
<keyword evidence="6" id="KW-0804">Transcription</keyword>
<feature type="region of interest" description="Disordered" evidence="9">
    <location>
        <begin position="1"/>
        <end position="20"/>
    </location>
</feature>
<keyword evidence="7" id="KW-0675">Receptor</keyword>
<dbReference type="Gene3D" id="1.10.565.10">
    <property type="entry name" value="Retinoid X Receptor"/>
    <property type="match status" value="1"/>
</dbReference>
<evidence type="ECO:0008006" key="14">
    <source>
        <dbReference type="Google" id="ProtNLM"/>
    </source>
</evidence>
<gene>
    <name evidence="12" type="ORF">PFISCL1PPCAC_13127</name>
</gene>
<dbReference type="AlphaFoldDB" id="A0AAV5VQN7"/>
<evidence type="ECO:0000256" key="4">
    <source>
        <dbReference type="ARBA" id="ARBA00023015"/>
    </source>
</evidence>
<dbReference type="GO" id="GO:0005634">
    <property type="term" value="C:nucleus"/>
    <property type="evidence" value="ECO:0007669"/>
    <property type="project" value="TreeGrafter"/>
</dbReference>
<keyword evidence="5" id="KW-0238">DNA-binding</keyword>
<organism evidence="12 13">
    <name type="scientific">Pristionchus fissidentatus</name>
    <dbReference type="NCBI Taxonomy" id="1538716"/>
    <lineage>
        <taxon>Eukaryota</taxon>
        <taxon>Metazoa</taxon>
        <taxon>Ecdysozoa</taxon>
        <taxon>Nematoda</taxon>
        <taxon>Chromadorea</taxon>
        <taxon>Rhabditida</taxon>
        <taxon>Rhabditina</taxon>
        <taxon>Diplogasteromorpha</taxon>
        <taxon>Diplogasteroidea</taxon>
        <taxon>Neodiplogasteridae</taxon>
        <taxon>Pristionchus</taxon>
    </lineage>
</organism>
<evidence type="ECO:0000256" key="5">
    <source>
        <dbReference type="ARBA" id="ARBA00023125"/>
    </source>
</evidence>
<dbReference type="InterPro" id="IPR000536">
    <property type="entry name" value="Nucl_hrmn_rcpt_lig-bd"/>
</dbReference>
<evidence type="ECO:0000259" key="10">
    <source>
        <dbReference type="PROSITE" id="PS51030"/>
    </source>
</evidence>
<dbReference type="Proteomes" id="UP001432322">
    <property type="component" value="Unassembled WGS sequence"/>
</dbReference>
<dbReference type="GO" id="GO:0008270">
    <property type="term" value="F:zinc ion binding"/>
    <property type="evidence" value="ECO:0007669"/>
    <property type="project" value="UniProtKB-KW"/>
</dbReference>
<evidence type="ECO:0000313" key="13">
    <source>
        <dbReference type="Proteomes" id="UP001432322"/>
    </source>
</evidence>